<evidence type="ECO:0000259" key="2">
    <source>
        <dbReference type="Pfam" id="PF00931"/>
    </source>
</evidence>
<reference evidence="3 4" key="1">
    <citation type="submission" date="2024-08" db="EMBL/GenBank/DDBJ databases">
        <title>Insights into the chromosomal genome structure of Flemingia macrophylla.</title>
        <authorList>
            <person name="Ding Y."/>
            <person name="Zhao Y."/>
            <person name="Bi W."/>
            <person name="Wu M."/>
            <person name="Zhao G."/>
            <person name="Gong Y."/>
            <person name="Li W."/>
            <person name="Zhang P."/>
        </authorList>
    </citation>
    <scope>NUCLEOTIDE SEQUENCE [LARGE SCALE GENOMIC DNA]</scope>
    <source>
        <strain evidence="3">DYQJB</strain>
        <tissue evidence="3">Leaf</tissue>
    </source>
</reference>
<accession>A0ABD1KZA9</accession>
<protein>
    <recommendedName>
        <fullName evidence="2">NB-ARC domain-containing protein</fullName>
    </recommendedName>
</protein>
<keyword evidence="1" id="KW-0611">Plant defense</keyword>
<feature type="domain" description="NB-ARC" evidence="2">
    <location>
        <begin position="5"/>
        <end position="140"/>
    </location>
</feature>
<dbReference type="Gene3D" id="3.40.50.300">
    <property type="entry name" value="P-loop containing nucleotide triphosphate hydrolases"/>
    <property type="match status" value="1"/>
</dbReference>
<gene>
    <name evidence="3" type="ORF">Fmac_030467</name>
</gene>
<name>A0ABD1KZA9_9FABA</name>
<dbReference type="PANTHER" id="PTHR33463:SF105">
    <property type="entry name" value="AND NB-ARC DOMAIN DISEASE RESISTANCE PROTEIN, PUTATIVE-RELATED"/>
    <property type="match status" value="1"/>
</dbReference>
<dbReference type="FunFam" id="3.40.50.300:FF:001091">
    <property type="entry name" value="Probable disease resistance protein At1g61300"/>
    <property type="match status" value="1"/>
</dbReference>
<dbReference type="GO" id="GO:0006952">
    <property type="term" value="P:defense response"/>
    <property type="evidence" value="ECO:0007669"/>
    <property type="project" value="UniProtKB-KW"/>
</dbReference>
<comment type="caution">
    <text evidence="3">The sequence shown here is derived from an EMBL/GenBank/DDBJ whole genome shotgun (WGS) entry which is preliminary data.</text>
</comment>
<evidence type="ECO:0000313" key="4">
    <source>
        <dbReference type="Proteomes" id="UP001603857"/>
    </source>
</evidence>
<evidence type="ECO:0000313" key="3">
    <source>
        <dbReference type="EMBL" id="KAL2316591.1"/>
    </source>
</evidence>
<proteinExistence type="predicted"/>
<dbReference type="EMBL" id="JBGMDY010000011">
    <property type="protein sequence ID" value="KAL2316591.1"/>
    <property type="molecule type" value="Genomic_DNA"/>
</dbReference>
<dbReference type="PRINTS" id="PR00364">
    <property type="entry name" value="DISEASERSIST"/>
</dbReference>
<keyword evidence="4" id="KW-1185">Reference proteome</keyword>
<dbReference type="InterPro" id="IPR050905">
    <property type="entry name" value="Plant_NBS-LRR"/>
</dbReference>
<evidence type="ECO:0000256" key="1">
    <source>
        <dbReference type="ARBA" id="ARBA00022821"/>
    </source>
</evidence>
<dbReference type="PROSITE" id="PS51257">
    <property type="entry name" value="PROKAR_LIPOPROTEIN"/>
    <property type="match status" value="1"/>
</dbReference>
<dbReference type="Pfam" id="PF00931">
    <property type="entry name" value="NB-ARC"/>
    <property type="match status" value="1"/>
</dbReference>
<dbReference type="SUPFAM" id="SSF52540">
    <property type="entry name" value="P-loop containing nucleoside triphosphate hydrolases"/>
    <property type="match status" value="1"/>
</dbReference>
<sequence length="146" mass="16430">MEALKDNGIAMIGLYGMGGCGKTTLAMEAKKVVEAQHLFDKVPLVQVSSTVDVRKIQEKIASSIGYEFPKNEKEENDRAQRLLMRLTQEKKILVILDDVWQKLDLSAIGIPSVEYHKGCKVLITTRLESVCTLMDCQQNIQLQTYN</sequence>
<dbReference type="InterPro" id="IPR002182">
    <property type="entry name" value="NB-ARC"/>
</dbReference>
<dbReference type="PANTHER" id="PTHR33463">
    <property type="entry name" value="NB-ARC DOMAIN-CONTAINING PROTEIN-RELATED"/>
    <property type="match status" value="1"/>
</dbReference>
<dbReference type="InterPro" id="IPR027417">
    <property type="entry name" value="P-loop_NTPase"/>
</dbReference>
<dbReference type="Proteomes" id="UP001603857">
    <property type="component" value="Unassembled WGS sequence"/>
</dbReference>
<organism evidence="3 4">
    <name type="scientific">Flemingia macrophylla</name>
    <dbReference type="NCBI Taxonomy" id="520843"/>
    <lineage>
        <taxon>Eukaryota</taxon>
        <taxon>Viridiplantae</taxon>
        <taxon>Streptophyta</taxon>
        <taxon>Embryophyta</taxon>
        <taxon>Tracheophyta</taxon>
        <taxon>Spermatophyta</taxon>
        <taxon>Magnoliopsida</taxon>
        <taxon>eudicotyledons</taxon>
        <taxon>Gunneridae</taxon>
        <taxon>Pentapetalae</taxon>
        <taxon>rosids</taxon>
        <taxon>fabids</taxon>
        <taxon>Fabales</taxon>
        <taxon>Fabaceae</taxon>
        <taxon>Papilionoideae</taxon>
        <taxon>50 kb inversion clade</taxon>
        <taxon>NPAAA clade</taxon>
        <taxon>indigoferoid/millettioid clade</taxon>
        <taxon>Phaseoleae</taxon>
        <taxon>Flemingia</taxon>
    </lineage>
</organism>
<dbReference type="AlphaFoldDB" id="A0ABD1KZA9"/>